<dbReference type="PATRIC" id="fig|1125702.3.peg.214"/>
<dbReference type="SUPFAM" id="SSF46565">
    <property type="entry name" value="Chaperone J-domain"/>
    <property type="match status" value="1"/>
</dbReference>
<proteinExistence type="predicted"/>
<dbReference type="RefSeq" id="WP_016517834.1">
    <property type="nucleotide sequence ID" value="NZ_KE332512.1"/>
</dbReference>
<dbReference type="PROSITE" id="PS00636">
    <property type="entry name" value="DNAJ_1"/>
    <property type="match status" value="1"/>
</dbReference>
<evidence type="ECO:0000256" key="1">
    <source>
        <dbReference type="SAM" id="Phobius"/>
    </source>
</evidence>
<evidence type="ECO:0000313" key="4">
    <source>
        <dbReference type="Proteomes" id="UP000014605"/>
    </source>
</evidence>
<dbReference type="CDD" id="cd06257">
    <property type="entry name" value="DnaJ"/>
    <property type="match status" value="1"/>
</dbReference>
<sequence>MDYYEILGVSKTASDEEIKKAYRAKALQYHPDKNQGNAAAEEMFKKINEAYSVLSDSKKRADYDLGGMASQQYGHYAQYARQNPFTYNPFAQETDDDDTMFGRSYSWTFYRSPEQETEPVSRRRGLGALLAGILYLWLGLLSFRVIYLFGFLGLFIGIPLLVKGVKNLKIAFVSFFKSSS</sequence>
<organism evidence="3 4">
    <name type="scientific">Treponema vincentii F0403</name>
    <dbReference type="NCBI Taxonomy" id="1125702"/>
    <lineage>
        <taxon>Bacteria</taxon>
        <taxon>Pseudomonadati</taxon>
        <taxon>Spirochaetota</taxon>
        <taxon>Spirochaetia</taxon>
        <taxon>Spirochaetales</taxon>
        <taxon>Treponemataceae</taxon>
        <taxon>Treponema</taxon>
    </lineage>
</organism>
<feature type="transmembrane region" description="Helical" evidence="1">
    <location>
        <begin position="146"/>
        <end position="162"/>
    </location>
</feature>
<comment type="caution">
    <text evidence="3">The sequence shown here is derived from an EMBL/GenBank/DDBJ whole genome shotgun (WGS) entry which is preliminary data.</text>
</comment>
<keyword evidence="1" id="KW-0472">Membrane</keyword>
<dbReference type="InterPro" id="IPR001623">
    <property type="entry name" value="DnaJ_domain"/>
</dbReference>
<dbReference type="InterPro" id="IPR036869">
    <property type="entry name" value="J_dom_sf"/>
</dbReference>
<keyword evidence="4" id="KW-1185">Reference proteome</keyword>
<dbReference type="Proteomes" id="UP000014605">
    <property type="component" value="Unassembled WGS sequence"/>
</dbReference>
<dbReference type="GO" id="GO:0051087">
    <property type="term" value="F:protein-folding chaperone binding"/>
    <property type="evidence" value="ECO:0007669"/>
    <property type="project" value="TreeGrafter"/>
</dbReference>
<dbReference type="GO" id="GO:0005737">
    <property type="term" value="C:cytoplasm"/>
    <property type="evidence" value="ECO:0007669"/>
    <property type="project" value="TreeGrafter"/>
</dbReference>
<dbReference type="Pfam" id="PF00226">
    <property type="entry name" value="DnaJ"/>
    <property type="match status" value="1"/>
</dbReference>
<gene>
    <name evidence="3" type="ORF">HMPREF1222_00204</name>
</gene>
<dbReference type="Gene3D" id="1.10.287.110">
    <property type="entry name" value="DnaJ domain"/>
    <property type="match status" value="1"/>
</dbReference>
<keyword evidence="1" id="KW-0812">Transmembrane</keyword>
<keyword evidence="1" id="KW-1133">Transmembrane helix</keyword>
<dbReference type="AlphaFoldDB" id="S3LBW8"/>
<dbReference type="HOGENOM" id="CLU_120989_1_0_12"/>
<feature type="domain" description="J" evidence="2">
    <location>
        <begin position="2"/>
        <end position="67"/>
    </location>
</feature>
<protein>
    <recommendedName>
        <fullName evidence="2">J domain-containing protein</fullName>
    </recommendedName>
</protein>
<dbReference type="GO" id="GO:0051082">
    <property type="term" value="F:unfolded protein binding"/>
    <property type="evidence" value="ECO:0007669"/>
    <property type="project" value="TreeGrafter"/>
</dbReference>
<dbReference type="GO" id="GO:0044183">
    <property type="term" value="F:protein folding chaperone"/>
    <property type="evidence" value="ECO:0007669"/>
    <property type="project" value="TreeGrafter"/>
</dbReference>
<dbReference type="PROSITE" id="PS50076">
    <property type="entry name" value="DNAJ_2"/>
    <property type="match status" value="1"/>
</dbReference>
<dbReference type="SMART" id="SM00271">
    <property type="entry name" value="DnaJ"/>
    <property type="match status" value="1"/>
</dbReference>
<dbReference type="InterPro" id="IPR018253">
    <property type="entry name" value="DnaJ_domain_CS"/>
</dbReference>
<evidence type="ECO:0000259" key="2">
    <source>
        <dbReference type="PROSITE" id="PS50076"/>
    </source>
</evidence>
<evidence type="ECO:0000313" key="3">
    <source>
        <dbReference type="EMBL" id="EPF47943.1"/>
    </source>
</evidence>
<dbReference type="PANTHER" id="PTHR43948">
    <property type="entry name" value="DNAJ HOMOLOG SUBFAMILY B"/>
    <property type="match status" value="1"/>
</dbReference>
<dbReference type="PRINTS" id="PR00625">
    <property type="entry name" value="JDOMAIN"/>
</dbReference>
<accession>S3LBW8</accession>
<dbReference type="EMBL" id="ATFC01000001">
    <property type="protein sequence ID" value="EPF47943.1"/>
    <property type="molecule type" value="Genomic_DNA"/>
</dbReference>
<name>S3LBW8_9SPIR</name>
<dbReference type="PANTHER" id="PTHR43948:SF10">
    <property type="entry name" value="MRJ, ISOFORM E"/>
    <property type="match status" value="1"/>
</dbReference>
<dbReference type="GeneID" id="301462681"/>
<reference evidence="3 4" key="1">
    <citation type="submission" date="2013-04" db="EMBL/GenBank/DDBJ databases">
        <title>The Genome Sequence of Treponema vincentii F0403.</title>
        <authorList>
            <consortium name="The Broad Institute Genomics Platform"/>
            <person name="Earl A."/>
            <person name="Ward D."/>
            <person name="Feldgarden M."/>
            <person name="Gevers D."/>
            <person name="Leonetti C."/>
            <person name="Izard J."/>
            <person name="Walker B."/>
            <person name="Young S."/>
            <person name="Zeng Q."/>
            <person name="Gargeya S."/>
            <person name="Fitzgerald M."/>
            <person name="Haas B."/>
            <person name="Abouelleil A."/>
            <person name="Allen A.W."/>
            <person name="Alvarado L."/>
            <person name="Arachchi H.M."/>
            <person name="Berlin A.M."/>
            <person name="Chapman S.B."/>
            <person name="Gainer-Dewar J."/>
            <person name="Goldberg J."/>
            <person name="Griggs A."/>
            <person name="Gujja S."/>
            <person name="Hansen M."/>
            <person name="Howarth C."/>
            <person name="Imamovic A."/>
            <person name="Ireland A."/>
            <person name="Larimer J."/>
            <person name="McCowan C."/>
            <person name="Murphy C."/>
            <person name="Pearson M."/>
            <person name="Poon T.W."/>
            <person name="Priest M."/>
            <person name="Roberts A."/>
            <person name="Saif S."/>
            <person name="Shea T."/>
            <person name="Sisk P."/>
            <person name="Sykes S."/>
            <person name="Wortman J."/>
            <person name="Nusbaum C."/>
            <person name="Birren B."/>
        </authorList>
    </citation>
    <scope>NUCLEOTIDE SEQUENCE [LARGE SCALE GENOMIC DNA]</scope>
    <source>
        <strain evidence="3 4">F0403</strain>
    </source>
</reference>